<comment type="similarity">
    <text evidence="1">Belongs to the glycosyl hydrolase 16 family.</text>
</comment>
<dbReference type="PANTHER" id="PTHR10963">
    <property type="entry name" value="GLYCOSYL HYDROLASE-RELATED"/>
    <property type="match status" value="1"/>
</dbReference>
<dbReference type="CDD" id="cd08023">
    <property type="entry name" value="GH16_laminarinase_like"/>
    <property type="match status" value="1"/>
</dbReference>
<keyword evidence="4" id="KW-0378">Hydrolase</keyword>
<dbReference type="RefSeq" id="WP_135463878.1">
    <property type="nucleotide sequence ID" value="NZ_SRLC01000002.1"/>
</dbReference>
<gene>
    <name evidence="4" type="ORF">E5K00_13640</name>
</gene>
<accession>A0A4Z0PUB1</accession>
<dbReference type="SUPFAM" id="SSF49899">
    <property type="entry name" value="Concanavalin A-like lectins/glucanases"/>
    <property type="match status" value="1"/>
</dbReference>
<dbReference type="PROSITE" id="PS51762">
    <property type="entry name" value="GH16_2"/>
    <property type="match status" value="1"/>
</dbReference>
<proteinExistence type="inferred from homology"/>
<feature type="signal peptide" evidence="2">
    <location>
        <begin position="1"/>
        <end position="19"/>
    </location>
</feature>
<dbReference type="InterPro" id="IPR000757">
    <property type="entry name" value="Beta-glucanase-like"/>
</dbReference>
<dbReference type="Proteomes" id="UP000297549">
    <property type="component" value="Unassembled WGS sequence"/>
</dbReference>
<sequence>MIRTSLFIRPRLLAAVAVAAVAGLLSCTQEPEKVLPAPKTAEPIVNEEARDYAQYTELAWSDEFTGGQLDDTKWTYEIKDQWFNNELQATTNSPKNLFLAGGVLNIQAQKENLNGKNYTSARIITRGKKDFGFGRLDVRAKLPKGKGIWPAIWMLGSNDQTVPWPVCGEIDIMELRGSTPNVNISTVHYGATTAPADKRQMGTTKALASGDFSEAYHTFTLIRSKDLLRFFLDGTEYYRLTPTQVTPYPFNNPFYLILNVAVGGNFDGNPDATTTFPQRMEVEYVKFWNYK</sequence>
<dbReference type="OrthoDB" id="9776255at2"/>
<comment type="caution">
    <text evidence="4">The sequence shown here is derived from an EMBL/GenBank/DDBJ whole genome shotgun (WGS) entry which is preliminary data.</text>
</comment>
<keyword evidence="2" id="KW-0732">Signal</keyword>
<dbReference type="InterPro" id="IPR013320">
    <property type="entry name" value="ConA-like_dom_sf"/>
</dbReference>
<evidence type="ECO:0000256" key="2">
    <source>
        <dbReference type="SAM" id="SignalP"/>
    </source>
</evidence>
<evidence type="ECO:0000313" key="5">
    <source>
        <dbReference type="Proteomes" id="UP000297549"/>
    </source>
</evidence>
<organism evidence="4 5">
    <name type="scientific">Hymenobacter aquaticus</name>
    <dbReference type="NCBI Taxonomy" id="1867101"/>
    <lineage>
        <taxon>Bacteria</taxon>
        <taxon>Pseudomonadati</taxon>
        <taxon>Bacteroidota</taxon>
        <taxon>Cytophagia</taxon>
        <taxon>Cytophagales</taxon>
        <taxon>Hymenobacteraceae</taxon>
        <taxon>Hymenobacter</taxon>
    </lineage>
</organism>
<dbReference type="GO" id="GO:0005975">
    <property type="term" value="P:carbohydrate metabolic process"/>
    <property type="evidence" value="ECO:0007669"/>
    <property type="project" value="InterPro"/>
</dbReference>
<dbReference type="GO" id="GO:0004553">
    <property type="term" value="F:hydrolase activity, hydrolyzing O-glycosyl compounds"/>
    <property type="evidence" value="ECO:0007669"/>
    <property type="project" value="InterPro"/>
</dbReference>
<dbReference type="Gene3D" id="2.60.120.200">
    <property type="match status" value="1"/>
</dbReference>
<dbReference type="EMBL" id="SRLC01000002">
    <property type="protein sequence ID" value="TGE21328.1"/>
    <property type="molecule type" value="Genomic_DNA"/>
</dbReference>
<name>A0A4Z0PUB1_9BACT</name>
<dbReference type="Pfam" id="PF00722">
    <property type="entry name" value="Glyco_hydro_16"/>
    <property type="match status" value="1"/>
</dbReference>
<keyword evidence="5" id="KW-1185">Reference proteome</keyword>
<dbReference type="PANTHER" id="PTHR10963:SF55">
    <property type="entry name" value="GLYCOSIDE HYDROLASE FAMILY 16 PROTEIN"/>
    <property type="match status" value="1"/>
</dbReference>
<protein>
    <submittedName>
        <fullName evidence="4">Glycoside hydrolase family 16 protein</fullName>
    </submittedName>
</protein>
<feature type="domain" description="GH16" evidence="3">
    <location>
        <begin position="30"/>
        <end position="291"/>
    </location>
</feature>
<reference evidence="4 5" key="1">
    <citation type="submission" date="2019-04" db="EMBL/GenBank/DDBJ databases">
        <authorList>
            <person name="Feng G."/>
            <person name="Zhang J."/>
            <person name="Zhu H."/>
        </authorList>
    </citation>
    <scope>NUCLEOTIDE SEQUENCE [LARGE SCALE GENOMIC DNA]</scope>
    <source>
        <strain evidence="4 5">JCM 31653</strain>
    </source>
</reference>
<feature type="chain" id="PRO_5021402018" evidence="2">
    <location>
        <begin position="20"/>
        <end position="291"/>
    </location>
</feature>
<evidence type="ECO:0000256" key="1">
    <source>
        <dbReference type="ARBA" id="ARBA00006865"/>
    </source>
</evidence>
<dbReference type="PROSITE" id="PS51257">
    <property type="entry name" value="PROKAR_LIPOPROTEIN"/>
    <property type="match status" value="1"/>
</dbReference>
<evidence type="ECO:0000313" key="4">
    <source>
        <dbReference type="EMBL" id="TGE21328.1"/>
    </source>
</evidence>
<evidence type="ECO:0000259" key="3">
    <source>
        <dbReference type="PROSITE" id="PS51762"/>
    </source>
</evidence>
<dbReference type="InterPro" id="IPR050546">
    <property type="entry name" value="Glycosyl_Hydrlase_16"/>
</dbReference>
<dbReference type="AlphaFoldDB" id="A0A4Z0PUB1"/>